<comment type="cofactor">
    <cofactor evidence="1">
        <name>FAD</name>
        <dbReference type="ChEBI" id="CHEBI:57692"/>
    </cofactor>
</comment>
<comment type="similarity">
    <text evidence="2">Belongs to the GMC oxidoreductase family.</text>
</comment>
<keyword evidence="3" id="KW-0285">Flavoprotein</keyword>
<comment type="caution">
    <text evidence="6">The sequence shown here is derived from an EMBL/GenBank/DDBJ whole genome shotgun (WGS) entry which is preliminary data.</text>
</comment>
<keyword evidence="4" id="KW-0274">FAD</keyword>
<accession>A0A328ZJX4</accession>
<dbReference type="Proteomes" id="UP000248856">
    <property type="component" value="Unassembled WGS sequence"/>
</dbReference>
<evidence type="ECO:0000256" key="5">
    <source>
        <dbReference type="ARBA" id="ARBA00023002"/>
    </source>
</evidence>
<reference evidence="6 7" key="1">
    <citation type="submission" date="2018-06" db="EMBL/GenBank/DDBJ databases">
        <title>Genomic Encyclopedia of Archaeal and Bacterial Type Strains, Phase II (KMG-II): from individual species to whole genera.</title>
        <authorList>
            <person name="Goeker M."/>
        </authorList>
    </citation>
    <scope>NUCLEOTIDE SEQUENCE [LARGE SCALE GENOMIC DNA]</scope>
    <source>
        <strain evidence="6 7">CFPB 3232</strain>
    </source>
</reference>
<dbReference type="Gene3D" id="3.40.50.1820">
    <property type="entry name" value="alpha/beta hydrolase"/>
    <property type="match status" value="1"/>
</dbReference>
<keyword evidence="7" id="KW-1185">Reference proteome</keyword>
<gene>
    <name evidence="6" type="ORF">AX018_1002150</name>
</gene>
<organism evidence="6 7">
    <name type="scientific">Paracidovorax anthurii</name>
    <dbReference type="NCBI Taxonomy" id="78229"/>
    <lineage>
        <taxon>Bacteria</taxon>
        <taxon>Pseudomonadati</taxon>
        <taxon>Pseudomonadota</taxon>
        <taxon>Betaproteobacteria</taxon>
        <taxon>Burkholderiales</taxon>
        <taxon>Comamonadaceae</taxon>
        <taxon>Paracidovorax</taxon>
    </lineage>
</organism>
<proteinExistence type="inferred from homology"/>
<dbReference type="GO" id="GO:0016491">
    <property type="term" value="F:oxidoreductase activity"/>
    <property type="evidence" value="ECO:0007669"/>
    <property type="project" value="UniProtKB-KW"/>
</dbReference>
<evidence type="ECO:0000256" key="1">
    <source>
        <dbReference type="ARBA" id="ARBA00001974"/>
    </source>
</evidence>
<evidence type="ECO:0000313" key="6">
    <source>
        <dbReference type="EMBL" id="RAR86189.1"/>
    </source>
</evidence>
<evidence type="ECO:0000256" key="2">
    <source>
        <dbReference type="ARBA" id="ARBA00010790"/>
    </source>
</evidence>
<dbReference type="RefSeq" id="WP_111875607.1">
    <property type="nucleotide sequence ID" value="NZ_CBCSGC010000109.1"/>
</dbReference>
<dbReference type="PANTHER" id="PTHR47470:SF1">
    <property type="entry name" value="FAD-DEPENDENT OXIDOREDUCTASE 2 FAD BINDING DOMAIN-CONTAINING PROTEIN"/>
    <property type="match status" value="1"/>
</dbReference>
<name>A0A328ZJX4_9BURK</name>
<sequence>MVDERVIEFRAGDGRACNLIHIRGPREPDRGPVLLVHGAGVRANIFRPPNDTHFVDALLDHGYDVWLENWRASIDLPPCEWTLDDAALHDHPAAVNKVLELTGARTLKAVVHCQGSTSFMLSAVAGLLPQVTTIVSNAVSLHPQVSWVSHRKSRYAVPLVGWMTPYLNPQWGDSAQGLVPRMLQGLVKLTHHECANGVCRFSSFTYGTGFPVLWRHENLSDRTHDWVRQEFANVPLTFFRQMARCLDAGHLVSQLPGLPADPTAAPPRTDARIAFIAGELNDCFRWQSQQASFDWFERHHPNHHSLHVLGGYGHLDVFIGKNAGRDTFPVLISELDAPH</sequence>
<protein>
    <recommendedName>
        <fullName evidence="8">Alpha/beta hydrolase family protein</fullName>
    </recommendedName>
</protein>
<dbReference type="PANTHER" id="PTHR47470">
    <property type="entry name" value="CHOLESTEROL OXIDASE"/>
    <property type="match status" value="1"/>
</dbReference>
<dbReference type="InterPro" id="IPR029058">
    <property type="entry name" value="AB_hydrolase_fold"/>
</dbReference>
<dbReference type="EMBL" id="QLTA01000002">
    <property type="protein sequence ID" value="RAR86189.1"/>
    <property type="molecule type" value="Genomic_DNA"/>
</dbReference>
<dbReference type="OrthoDB" id="9787779at2"/>
<evidence type="ECO:0000313" key="7">
    <source>
        <dbReference type="Proteomes" id="UP000248856"/>
    </source>
</evidence>
<evidence type="ECO:0000256" key="4">
    <source>
        <dbReference type="ARBA" id="ARBA00022827"/>
    </source>
</evidence>
<evidence type="ECO:0000256" key="3">
    <source>
        <dbReference type="ARBA" id="ARBA00022630"/>
    </source>
</evidence>
<dbReference type="AlphaFoldDB" id="A0A328ZJX4"/>
<dbReference type="InterPro" id="IPR052542">
    <property type="entry name" value="Cholesterol_Oxidase"/>
</dbReference>
<evidence type="ECO:0008006" key="8">
    <source>
        <dbReference type="Google" id="ProtNLM"/>
    </source>
</evidence>
<dbReference type="SUPFAM" id="SSF53474">
    <property type="entry name" value="alpha/beta-Hydrolases"/>
    <property type="match status" value="1"/>
</dbReference>
<keyword evidence="5" id="KW-0560">Oxidoreductase</keyword>